<evidence type="ECO:0000256" key="1">
    <source>
        <dbReference type="SAM" id="MobiDB-lite"/>
    </source>
</evidence>
<organism evidence="2 3">
    <name type="scientific">Drosophila navojoa</name>
    <name type="common">Fruit fly</name>
    <dbReference type="NCBI Taxonomy" id="7232"/>
    <lineage>
        <taxon>Eukaryota</taxon>
        <taxon>Metazoa</taxon>
        <taxon>Ecdysozoa</taxon>
        <taxon>Arthropoda</taxon>
        <taxon>Hexapoda</taxon>
        <taxon>Insecta</taxon>
        <taxon>Pterygota</taxon>
        <taxon>Neoptera</taxon>
        <taxon>Endopterygota</taxon>
        <taxon>Diptera</taxon>
        <taxon>Brachycera</taxon>
        <taxon>Muscomorpha</taxon>
        <taxon>Ephydroidea</taxon>
        <taxon>Drosophilidae</taxon>
        <taxon>Drosophila</taxon>
    </lineage>
</organism>
<keyword evidence="3" id="KW-1185">Reference proteome</keyword>
<dbReference type="AlphaFoldDB" id="A0A484B4Q3"/>
<gene>
    <name evidence="2" type="ORF">AWZ03_009835</name>
</gene>
<evidence type="ECO:0000313" key="3">
    <source>
        <dbReference type="Proteomes" id="UP000295192"/>
    </source>
</evidence>
<evidence type="ECO:0000313" key="2">
    <source>
        <dbReference type="EMBL" id="TDG43733.1"/>
    </source>
</evidence>
<accession>A0A484B4Q3</accession>
<reference evidence="2 3" key="1">
    <citation type="journal article" date="2019" name="J. Hered.">
        <title>An Improved Genome Assembly for Drosophila navojoa, the Basal Species in the mojavensis Cluster.</title>
        <authorList>
            <person name="Vanderlinde T."/>
            <person name="Dupim E.G."/>
            <person name="Nazario-Yepiz N.O."/>
            <person name="Carvalho A.B."/>
        </authorList>
    </citation>
    <scope>NUCLEOTIDE SEQUENCE [LARGE SCALE GENOMIC DNA]</scope>
    <source>
        <strain evidence="2">Navoj_Jal97</strain>
        <tissue evidence="2">Whole organism</tissue>
    </source>
</reference>
<dbReference type="EMBL" id="LSRL02000136">
    <property type="protein sequence ID" value="TDG43733.1"/>
    <property type="molecule type" value="Genomic_DNA"/>
</dbReference>
<sequence>MVRSPRLSTPELFLYSSKRICGPQVCAYLAAPSALPLSLTLLPANPRPIIIINSQQNGPNFNVECQQQQQQGKVEEEEQQQQQQASVPEKLVANTF</sequence>
<dbReference type="Proteomes" id="UP000295192">
    <property type="component" value="Unassembled WGS sequence"/>
</dbReference>
<proteinExistence type="predicted"/>
<feature type="region of interest" description="Disordered" evidence="1">
    <location>
        <begin position="64"/>
        <end position="96"/>
    </location>
</feature>
<comment type="caution">
    <text evidence="2">The sequence shown here is derived from an EMBL/GenBank/DDBJ whole genome shotgun (WGS) entry which is preliminary data.</text>
</comment>
<name>A0A484B4Q3_DRONA</name>
<protein>
    <submittedName>
        <fullName evidence="2">Uncharacterized protein</fullName>
    </submittedName>
</protein>